<gene>
    <name evidence="1" type="ORF">Lfee_0574</name>
    <name evidence="2" type="ORF">NCTC12022_03156</name>
</gene>
<dbReference type="AlphaFoldDB" id="A0A0W0U4F7"/>
<proteinExistence type="predicted"/>
<reference evidence="2 4" key="2">
    <citation type="submission" date="2018-06" db="EMBL/GenBank/DDBJ databases">
        <authorList>
            <consortium name="Pathogen Informatics"/>
            <person name="Doyle S."/>
        </authorList>
    </citation>
    <scope>NUCLEOTIDE SEQUENCE [LARGE SCALE GENOMIC DNA]</scope>
    <source>
        <strain evidence="2 4">NCTC12022</strain>
    </source>
</reference>
<name>A0A0W0U4F7_9GAMM</name>
<dbReference type="RefSeq" id="WP_058443793.1">
    <property type="nucleotide sequence ID" value="NZ_CAAAHT010000028.1"/>
</dbReference>
<keyword evidence="3" id="KW-1185">Reference proteome</keyword>
<dbReference type="Proteomes" id="UP000054698">
    <property type="component" value="Unassembled WGS sequence"/>
</dbReference>
<dbReference type="STRING" id="453.Lfee_0574"/>
<dbReference type="EMBL" id="UASS01000038">
    <property type="protein sequence ID" value="SPX62397.1"/>
    <property type="molecule type" value="Genomic_DNA"/>
</dbReference>
<accession>A0A0W0U4F7</accession>
<evidence type="ECO:0000313" key="3">
    <source>
        <dbReference type="Proteomes" id="UP000054698"/>
    </source>
</evidence>
<evidence type="ECO:0000313" key="1">
    <source>
        <dbReference type="EMBL" id="KTD02958.1"/>
    </source>
</evidence>
<organism evidence="1 3">
    <name type="scientific">Legionella feeleii</name>
    <dbReference type="NCBI Taxonomy" id="453"/>
    <lineage>
        <taxon>Bacteria</taxon>
        <taxon>Pseudomonadati</taxon>
        <taxon>Pseudomonadota</taxon>
        <taxon>Gammaproteobacteria</taxon>
        <taxon>Legionellales</taxon>
        <taxon>Legionellaceae</taxon>
        <taxon>Legionella</taxon>
    </lineage>
</organism>
<protein>
    <submittedName>
        <fullName evidence="1">Uncharacterized protein</fullName>
    </submittedName>
</protein>
<dbReference type="PATRIC" id="fig|453.4.peg.623"/>
<dbReference type="EMBL" id="LNYB01000018">
    <property type="protein sequence ID" value="KTD02958.1"/>
    <property type="molecule type" value="Genomic_DNA"/>
</dbReference>
<evidence type="ECO:0000313" key="4">
    <source>
        <dbReference type="Proteomes" id="UP000251942"/>
    </source>
</evidence>
<dbReference type="Proteomes" id="UP000251942">
    <property type="component" value="Unassembled WGS sequence"/>
</dbReference>
<evidence type="ECO:0000313" key="2">
    <source>
        <dbReference type="EMBL" id="SPX62397.1"/>
    </source>
</evidence>
<reference evidence="1 3" key="1">
    <citation type="submission" date="2015-11" db="EMBL/GenBank/DDBJ databases">
        <title>Genomic analysis of 38 Legionella species identifies large and diverse effector repertoires.</title>
        <authorList>
            <person name="Burstein D."/>
            <person name="Amaro F."/>
            <person name="Zusman T."/>
            <person name="Lifshitz Z."/>
            <person name="Cohen O."/>
            <person name="Gilbert J.A."/>
            <person name="Pupko T."/>
            <person name="Shuman H.A."/>
            <person name="Segal G."/>
        </authorList>
    </citation>
    <scope>NUCLEOTIDE SEQUENCE [LARGE SCALE GENOMIC DNA]</scope>
    <source>
        <strain evidence="1 3">WO-44C</strain>
    </source>
</reference>
<sequence>MDWNTPKKVTEWIGALAIKYGDVLKDYKNYRCKIIKIETNHVSNEVILLVLINGFKKQIIPFLPEDLVMDDSMLSQFSSHDVRAITFFALQKTHTPHPRLSTPFYSIVGQDFINGKTIFIIKKLNVFGEFRKSAHELYCDKELLSQFSYDDLKNVISTAVQEQYFEDIQSLEENVLRS</sequence>